<gene>
    <name evidence="1" type="ORF">AUQ44_03480</name>
</gene>
<dbReference type="EMBL" id="LOMK01000001">
    <property type="protein sequence ID" value="KYN24904.1"/>
    <property type="molecule type" value="Genomic_DNA"/>
</dbReference>
<evidence type="ECO:0000313" key="1">
    <source>
        <dbReference type="EMBL" id="KYN24904.1"/>
    </source>
</evidence>
<evidence type="ECO:0000313" key="2">
    <source>
        <dbReference type="Proteomes" id="UP000075349"/>
    </source>
</evidence>
<organism evidence="1 2">
    <name type="scientific">Vibrio cidicii</name>
    <dbReference type="NCBI Taxonomy" id="1763883"/>
    <lineage>
        <taxon>Bacteria</taxon>
        <taxon>Pseudomonadati</taxon>
        <taxon>Pseudomonadota</taxon>
        <taxon>Gammaproteobacteria</taxon>
        <taxon>Vibrionales</taxon>
        <taxon>Vibrionaceae</taxon>
        <taxon>Vibrio</taxon>
    </lineage>
</organism>
<dbReference type="Proteomes" id="UP000075349">
    <property type="component" value="Unassembled WGS sequence"/>
</dbReference>
<dbReference type="AlphaFoldDB" id="A0A151JGI1"/>
<accession>A0A151JGI1</accession>
<proteinExistence type="predicted"/>
<sequence>MKNEKITFEPETYESLTDYLKNLHEKNLSLDEINDLNGDSLENQIRFNNEQVKFKSELQKTRTTNKRRR</sequence>
<protein>
    <submittedName>
        <fullName evidence="1">Uncharacterized protein</fullName>
    </submittedName>
</protein>
<reference evidence="2" key="1">
    <citation type="submission" date="2015-12" db="EMBL/GenBank/DDBJ databases">
        <authorList>
            <person name="Tarr C.L."/>
            <person name="Gladney L.M."/>
        </authorList>
    </citation>
    <scope>NUCLEOTIDE SEQUENCE [LARGE SCALE GENOMIC DNA]</scope>
    <source>
        <strain evidence="2">2756-81</strain>
    </source>
</reference>
<name>A0A151JGI1_9VIBR</name>
<comment type="caution">
    <text evidence="1">The sequence shown here is derived from an EMBL/GenBank/DDBJ whole genome shotgun (WGS) entry which is preliminary data.</text>
</comment>